<evidence type="ECO:0000313" key="2">
    <source>
        <dbReference type="EMBL" id="KWZ44600.1"/>
    </source>
</evidence>
<name>A0ABR5THY3_9BURK</name>
<keyword evidence="1" id="KW-0472">Membrane</keyword>
<dbReference type="Proteomes" id="UP000070255">
    <property type="component" value="Unassembled WGS sequence"/>
</dbReference>
<feature type="transmembrane region" description="Helical" evidence="1">
    <location>
        <begin position="36"/>
        <end position="56"/>
    </location>
</feature>
<evidence type="ECO:0000313" key="3">
    <source>
        <dbReference type="Proteomes" id="UP000070255"/>
    </source>
</evidence>
<keyword evidence="3" id="KW-1185">Reference proteome</keyword>
<keyword evidence="1" id="KW-1133">Transmembrane helix</keyword>
<feature type="transmembrane region" description="Helical" evidence="1">
    <location>
        <begin position="9"/>
        <end position="30"/>
    </location>
</feature>
<proteinExistence type="predicted"/>
<protein>
    <submittedName>
        <fullName evidence="2">Uncharacterized protein</fullName>
    </submittedName>
</protein>
<comment type="caution">
    <text evidence="2">The sequence shown here is derived from an EMBL/GenBank/DDBJ whole genome shotgun (WGS) entry which is preliminary data.</text>
</comment>
<accession>A0ABR5THY3</accession>
<sequence>MHTLIHGDLVADTSVTAGISCIDIFFITIIDRYGSALATFTSIVIFIMLLHSLSLVKLLSH</sequence>
<evidence type="ECO:0000256" key="1">
    <source>
        <dbReference type="SAM" id="Phobius"/>
    </source>
</evidence>
<dbReference type="EMBL" id="LNJQ01000001">
    <property type="protein sequence ID" value="KWZ44600.1"/>
    <property type="molecule type" value="Genomic_DNA"/>
</dbReference>
<organism evidence="2 3">
    <name type="scientific">Burkholderia savannae</name>
    <dbReference type="NCBI Taxonomy" id="1637837"/>
    <lineage>
        <taxon>Bacteria</taxon>
        <taxon>Pseudomonadati</taxon>
        <taxon>Pseudomonadota</taxon>
        <taxon>Betaproteobacteria</taxon>
        <taxon>Burkholderiales</taxon>
        <taxon>Burkholderiaceae</taxon>
        <taxon>Burkholderia</taxon>
        <taxon>pseudomallei group</taxon>
    </lineage>
</organism>
<keyword evidence="1" id="KW-0812">Transmembrane</keyword>
<gene>
    <name evidence="2" type="ORF">WS72_18230</name>
</gene>
<reference evidence="2 3" key="1">
    <citation type="submission" date="2015-11" db="EMBL/GenBank/DDBJ databases">
        <authorList>
            <person name="Sahl J."/>
            <person name="Wagner D."/>
            <person name="Keim P."/>
        </authorList>
    </citation>
    <scope>NUCLEOTIDE SEQUENCE [LARGE SCALE GENOMIC DNA]</scope>
    <source>
        <strain evidence="2 3">BDU18</strain>
    </source>
</reference>